<accession>A0AAV6T5N1</accession>
<keyword evidence="2" id="KW-1185">Reference proteome</keyword>
<evidence type="ECO:0000313" key="1">
    <source>
        <dbReference type="EMBL" id="KAG7524562.1"/>
    </source>
</evidence>
<name>A0AAV6T5N1_SOLSE</name>
<evidence type="ECO:0000313" key="2">
    <source>
        <dbReference type="Proteomes" id="UP000693946"/>
    </source>
</evidence>
<reference evidence="1 2" key="1">
    <citation type="journal article" date="2021" name="Sci. Rep.">
        <title>Chromosome anchoring in Senegalese sole (Solea senegalensis) reveals sex-associated markers and genome rearrangements in flatfish.</title>
        <authorList>
            <person name="Guerrero-Cozar I."/>
            <person name="Gomez-Garrido J."/>
            <person name="Berbel C."/>
            <person name="Martinez-Blanch J.F."/>
            <person name="Alioto T."/>
            <person name="Claros M.G."/>
            <person name="Gagnaire P.A."/>
            <person name="Manchado M."/>
        </authorList>
    </citation>
    <scope>NUCLEOTIDE SEQUENCE [LARGE SCALE GENOMIC DNA]</scope>
    <source>
        <strain evidence="1">Sse05_10M</strain>
    </source>
</reference>
<comment type="caution">
    <text evidence="1">The sequence shown here is derived from an EMBL/GenBank/DDBJ whole genome shotgun (WGS) entry which is preliminary data.</text>
</comment>
<organism evidence="1 2">
    <name type="scientific">Solea senegalensis</name>
    <name type="common">Senegalese sole</name>
    <dbReference type="NCBI Taxonomy" id="28829"/>
    <lineage>
        <taxon>Eukaryota</taxon>
        <taxon>Metazoa</taxon>
        <taxon>Chordata</taxon>
        <taxon>Craniata</taxon>
        <taxon>Vertebrata</taxon>
        <taxon>Euteleostomi</taxon>
        <taxon>Actinopterygii</taxon>
        <taxon>Neopterygii</taxon>
        <taxon>Teleostei</taxon>
        <taxon>Neoteleostei</taxon>
        <taxon>Acanthomorphata</taxon>
        <taxon>Carangaria</taxon>
        <taxon>Pleuronectiformes</taxon>
        <taxon>Pleuronectoidei</taxon>
        <taxon>Soleidae</taxon>
        <taxon>Solea</taxon>
    </lineage>
</organism>
<sequence>MGGTRFLGAGLRVVTVATMMTGRDVCLIYSENVKSTMNMPSSETALKIKAFGIVDRVRSFSLKFQTGSAYRLGERLVNACVENFRRWHPLRCWYC</sequence>
<protein>
    <submittedName>
        <fullName evidence="1">Uncharacterized protein</fullName>
    </submittedName>
</protein>
<proteinExistence type="predicted"/>
<dbReference type="Proteomes" id="UP000693946">
    <property type="component" value="Linkage Group LG1"/>
</dbReference>
<dbReference type="EMBL" id="JAGKHQ010000001">
    <property type="protein sequence ID" value="KAG7524562.1"/>
    <property type="molecule type" value="Genomic_DNA"/>
</dbReference>
<gene>
    <name evidence="1" type="ORF">JOB18_013897</name>
</gene>
<dbReference type="AlphaFoldDB" id="A0AAV6T5N1"/>